<name>A0A511XKJ2_9PROT</name>
<organism evidence="2 3">
    <name type="scientific">Acetobacter oeni</name>
    <dbReference type="NCBI Taxonomy" id="304077"/>
    <lineage>
        <taxon>Bacteria</taxon>
        <taxon>Pseudomonadati</taxon>
        <taxon>Pseudomonadota</taxon>
        <taxon>Alphaproteobacteria</taxon>
        <taxon>Acetobacterales</taxon>
        <taxon>Acetobacteraceae</taxon>
        <taxon>Acetobacter</taxon>
    </lineage>
</organism>
<evidence type="ECO:0000256" key="1">
    <source>
        <dbReference type="SAM" id="MobiDB-lite"/>
    </source>
</evidence>
<evidence type="ECO:0000313" key="3">
    <source>
        <dbReference type="Proteomes" id="UP000321746"/>
    </source>
</evidence>
<comment type="caution">
    <text evidence="2">The sequence shown here is derived from an EMBL/GenBank/DDBJ whole genome shotgun (WGS) entry which is preliminary data.</text>
</comment>
<dbReference type="EMBL" id="BJYG01000020">
    <property type="protein sequence ID" value="GEN63462.1"/>
    <property type="molecule type" value="Genomic_DNA"/>
</dbReference>
<dbReference type="Proteomes" id="UP000321746">
    <property type="component" value="Unassembled WGS sequence"/>
</dbReference>
<dbReference type="AlphaFoldDB" id="A0A511XKJ2"/>
<sequence>MMPPAGGRLSVSSGCATEKSLGVPRRRVARDVMARDTWLIVPTTLILSPHREQEQSVFPFQYLKGGRSALPVEELFALRDDSLSAKH</sequence>
<gene>
    <name evidence="2" type="ORF">AOE01nite_16860</name>
</gene>
<protein>
    <submittedName>
        <fullName evidence="2">Uncharacterized protein</fullName>
    </submittedName>
</protein>
<keyword evidence="3" id="KW-1185">Reference proteome</keyword>
<accession>A0A511XKJ2</accession>
<proteinExistence type="predicted"/>
<feature type="region of interest" description="Disordered" evidence="1">
    <location>
        <begin position="1"/>
        <end position="20"/>
    </location>
</feature>
<reference evidence="2 3" key="1">
    <citation type="submission" date="2019-07" db="EMBL/GenBank/DDBJ databases">
        <title>Whole genome shotgun sequence of Acetobacter oeni NBRC 105207.</title>
        <authorList>
            <person name="Hosoyama A."/>
            <person name="Uohara A."/>
            <person name="Ohji S."/>
            <person name="Ichikawa N."/>
        </authorList>
    </citation>
    <scope>NUCLEOTIDE SEQUENCE [LARGE SCALE GENOMIC DNA]</scope>
    <source>
        <strain evidence="2 3">NBRC 105207</strain>
    </source>
</reference>
<evidence type="ECO:0000313" key="2">
    <source>
        <dbReference type="EMBL" id="GEN63462.1"/>
    </source>
</evidence>